<evidence type="ECO:0000313" key="2">
    <source>
        <dbReference type="Proteomes" id="UP001461960"/>
    </source>
</evidence>
<dbReference type="Proteomes" id="UP001461960">
    <property type="component" value="Unassembled WGS sequence"/>
</dbReference>
<dbReference type="EMBL" id="JBDGHN010000002">
    <property type="protein sequence ID" value="MEN2751269.1"/>
    <property type="molecule type" value="Genomic_DNA"/>
</dbReference>
<protein>
    <submittedName>
        <fullName evidence="1">Uncharacterized protein</fullName>
    </submittedName>
</protein>
<comment type="caution">
    <text evidence="1">The sequence shown here is derived from an EMBL/GenBank/DDBJ whole genome shotgun (WGS) entry which is preliminary data.</text>
</comment>
<reference evidence="1 2" key="1">
    <citation type="submission" date="2024-05" db="EMBL/GenBank/DDBJ databases">
        <authorList>
            <person name="Kim H.-Y."/>
            <person name="Kim E."/>
            <person name="Cai Y."/>
            <person name="Yang S.-M."/>
            <person name="Lee W."/>
        </authorList>
    </citation>
    <scope>NUCLEOTIDE SEQUENCE [LARGE SCALE GENOMIC DNA]</scope>
    <source>
        <strain evidence="1 2">FBL11</strain>
    </source>
</reference>
<accession>A0ABU9X790</accession>
<organism evidence="1 2">
    <name type="scientific">Psychrobacter saeujeotis</name>
    <dbReference type="NCBI Taxonomy" id="3143436"/>
    <lineage>
        <taxon>Bacteria</taxon>
        <taxon>Pseudomonadati</taxon>
        <taxon>Pseudomonadota</taxon>
        <taxon>Gammaproteobacteria</taxon>
        <taxon>Moraxellales</taxon>
        <taxon>Moraxellaceae</taxon>
        <taxon>Psychrobacter</taxon>
    </lineage>
</organism>
<dbReference type="RefSeq" id="WP_299219726.1">
    <property type="nucleotide sequence ID" value="NZ_JBDGHN010000002.1"/>
</dbReference>
<sequence>MKTSNNLPKSSTQYARLSSKDLLSLYIHPEAKTAYKLYVEYFPIDYIVLTENQTIHFDVFYDRMNFYFYNNFSAQLVMANSTDVYVKKLQPTISSINLESWKYVLEEFLNLNPVNIDIYNQLKVQMPEGIQRKLFGKLMTIEDVCRRKGISRHHFDYQQAKQKCSVFKMPSFDELIQRNVNGD</sequence>
<name>A0ABU9X790_9GAMM</name>
<keyword evidence="2" id="KW-1185">Reference proteome</keyword>
<proteinExistence type="predicted"/>
<evidence type="ECO:0000313" key="1">
    <source>
        <dbReference type="EMBL" id="MEN2751269.1"/>
    </source>
</evidence>
<gene>
    <name evidence="1" type="ORF">AAIR29_06440</name>
</gene>